<sequence>MRIGTTRIASLLPVWTLALLVSLVAFPAAADPLTVRVFTDKATYERGEQALITMEVKNTSALPVTTSYSTSQKYDFTARDANGTTVWTWSYGKTFGSGTSKTFAAGETLVIQETWAFVNDAGSGVFDGTFSITGTFLGNYLGRSGAKTGSQDVSLFTPDPLQVTFAADKSSYSKLSSSPAVLTLTVTNIAPYAVTIDFANGQSFDFSAKNASGTTVWTWSNGKTFDPAPVQAVLAPGESLQYTGSWTLRNNSGSAVADGYYTVGGTFLGQYYGAVQPKGGESTVRVYTLF</sequence>
<evidence type="ECO:0000313" key="5">
    <source>
        <dbReference type="Proteomes" id="UP000035579"/>
    </source>
</evidence>
<dbReference type="InterPro" id="IPR038144">
    <property type="entry name" value="IPI"/>
</dbReference>
<proteinExistence type="predicted"/>
<feature type="signal peptide" evidence="1">
    <location>
        <begin position="1"/>
        <end position="30"/>
    </location>
</feature>
<dbReference type="RefSeq" id="WP_082175533.1">
    <property type="nucleotide sequence ID" value="NZ_CP011509.1"/>
</dbReference>
<evidence type="ECO:0000313" key="6">
    <source>
        <dbReference type="Proteomes" id="UP000256345"/>
    </source>
</evidence>
<gene>
    <name evidence="3" type="ORF">AA314_07387</name>
    <name evidence="4" type="ORF">ATI61_102815</name>
</gene>
<feature type="chain" id="PRO_5042145398" evidence="1">
    <location>
        <begin position="31"/>
        <end position="290"/>
    </location>
</feature>
<keyword evidence="1" id="KW-0732">Signal</keyword>
<dbReference type="InterPro" id="IPR020481">
    <property type="entry name" value="Intracell_prot_inh_BsuPI"/>
</dbReference>
<feature type="domain" description="Intracellular proteinase inhibitor BsuPI" evidence="2">
    <location>
        <begin position="176"/>
        <end position="269"/>
    </location>
</feature>
<evidence type="ECO:0000259" key="2">
    <source>
        <dbReference type="Pfam" id="PF12690"/>
    </source>
</evidence>
<dbReference type="Pfam" id="PF12690">
    <property type="entry name" value="BsuPI"/>
    <property type="match status" value="2"/>
</dbReference>
<accession>A0AAC8TIN2</accession>
<evidence type="ECO:0000313" key="4">
    <source>
        <dbReference type="EMBL" id="REG36437.1"/>
    </source>
</evidence>
<name>A0AAC8TIN2_9BACT</name>
<protein>
    <submittedName>
        <fullName evidence="4">Intracellular proteinase inhibitor BsuPI</fullName>
    </submittedName>
</protein>
<dbReference type="AlphaFoldDB" id="A0AAC8TIN2"/>
<evidence type="ECO:0000256" key="1">
    <source>
        <dbReference type="SAM" id="SignalP"/>
    </source>
</evidence>
<dbReference type="EMBL" id="QUMU01000002">
    <property type="protein sequence ID" value="REG36437.1"/>
    <property type="molecule type" value="Genomic_DNA"/>
</dbReference>
<dbReference type="EMBL" id="CP011509">
    <property type="protein sequence ID" value="AKJ05761.1"/>
    <property type="molecule type" value="Genomic_DNA"/>
</dbReference>
<dbReference type="Gene3D" id="2.60.40.2360">
    <property type="entry name" value="Intracellular proteinase inhibitor BsuPI"/>
    <property type="match status" value="2"/>
</dbReference>
<evidence type="ECO:0000313" key="3">
    <source>
        <dbReference type="EMBL" id="AKJ05761.1"/>
    </source>
</evidence>
<dbReference type="Proteomes" id="UP000035579">
    <property type="component" value="Chromosome"/>
</dbReference>
<dbReference type="Proteomes" id="UP000256345">
    <property type="component" value="Unassembled WGS sequence"/>
</dbReference>
<reference evidence="4 6" key="2">
    <citation type="submission" date="2018-08" db="EMBL/GenBank/DDBJ databases">
        <title>Genomic Encyclopedia of Archaeal and Bacterial Type Strains, Phase II (KMG-II): from individual species to whole genera.</title>
        <authorList>
            <person name="Goeker M."/>
        </authorList>
    </citation>
    <scope>NUCLEOTIDE SEQUENCE [LARGE SCALE GENOMIC DNA]</scope>
    <source>
        <strain evidence="4 6">DSM 2261</strain>
    </source>
</reference>
<reference evidence="3 5" key="1">
    <citation type="submission" date="2015-05" db="EMBL/GenBank/DDBJ databases">
        <title>Genome assembly of Archangium gephyra DSM 2261.</title>
        <authorList>
            <person name="Sharma G."/>
            <person name="Subramanian S."/>
        </authorList>
    </citation>
    <scope>NUCLEOTIDE SEQUENCE [LARGE SCALE GENOMIC DNA]</scope>
    <source>
        <strain evidence="3 5">DSM 2261</strain>
    </source>
</reference>
<feature type="domain" description="Intracellular proteinase inhibitor BsuPI" evidence="2">
    <location>
        <begin position="39"/>
        <end position="136"/>
    </location>
</feature>
<dbReference type="KEGG" id="age:AA314_07387"/>
<organism evidence="3 5">
    <name type="scientific">Archangium gephyra</name>
    <dbReference type="NCBI Taxonomy" id="48"/>
    <lineage>
        <taxon>Bacteria</taxon>
        <taxon>Pseudomonadati</taxon>
        <taxon>Myxococcota</taxon>
        <taxon>Myxococcia</taxon>
        <taxon>Myxococcales</taxon>
        <taxon>Cystobacterineae</taxon>
        <taxon>Archangiaceae</taxon>
        <taxon>Archangium</taxon>
    </lineage>
</organism>
<keyword evidence="6" id="KW-1185">Reference proteome</keyword>